<dbReference type="EMBL" id="BOPG01000033">
    <property type="protein sequence ID" value="GIJ57806.1"/>
    <property type="molecule type" value="Genomic_DNA"/>
</dbReference>
<accession>A0A8J4E1F5</accession>
<protein>
    <submittedName>
        <fullName evidence="1">Uncharacterized protein</fullName>
    </submittedName>
</protein>
<name>A0A8J4E1F5_9ACTN</name>
<dbReference type="Proteomes" id="UP000612585">
    <property type="component" value="Unassembled WGS sequence"/>
</dbReference>
<evidence type="ECO:0000313" key="2">
    <source>
        <dbReference type="Proteomes" id="UP000612585"/>
    </source>
</evidence>
<evidence type="ECO:0000313" key="1">
    <source>
        <dbReference type="EMBL" id="GIJ57806.1"/>
    </source>
</evidence>
<keyword evidence="2" id="KW-1185">Reference proteome</keyword>
<organism evidence="1 2">
    <name type="scientific">Virgisporangium aurantiacum</name>
    <dbReference type="NCBI Taxonomy" id="175570"/>
    <lineage>
        <taxon>Bacteria</taxon>
        <taxon>Bacillati</taxon>
        <taxon>Actinomycetota</taxon>
        <taxon>Actinomycetes</taxon>
        <taxon>Micromonosporales</taxon>
        <taxon>Micromonosporaceae</taxon>
        <taxon>Virgisporangium</taxon>
    </lineage>
</organism>
<dbReference type="AlphaFoldDB" id="A0A8J4E1F5"/>
<reference evidence="1" key="1">
    <citation type="submission" date="2021-01" db="EMBL/GenBank/DDBJ databases">
        <title>Whole genome shotgun sequence of Virgisporangium aurantiacum NBRC 16421.</title>
        <authorList>
            <person name="Komaki H."/>
            <person name="Tamura T."/>
        </authorList>
    </citation>
    <scope>NUCLEOTIDE SEQUENCE</scope>
    <source>
        <strain evidence="1">NBRC 16421</strain>
    </source>
</reference>
<dbReference type="RefSeq" id="WP_203997525.1">
    <property type="nucleotide sequence ID" value="NZ_BOPG01000033.1"/>
</dbReference>
<comment type="caution">
    <text evidence="1">The sequence shown here is derived from an EMBL/GenBank/DDBJ whole genome shotgun (WGS) entry which is preliminary data.</text>
</comment>
<gene>
    <name evidence="1" type="ORF">Vau01_053220</name>
</gene>
<sequence length="269" mass="29693">MTTMTHPDPHSPEWWDGLLHYCGDFDSAVATERLAELILPRIPQRMLRREADLALTRVVSSLIRPTPELQAAALKVTERLETLLIKRRDLGQDDEPGVRESRAICHLMRQRYGAAAADAEASVGMDKLLHAIFASLRSSTLHTAFTIELLKRGQDPEQAVRAGRALGTYRWWPDWLRSVATDLALQGRLDSEIITSLDRSAFAELNVLQARMARKLIDGDTELAGVAASRLVSIGKPDVAAALLRGDLEAIAMASKLTLNVAETSRLRG</sequence>
<proteinExistence type="predicted"/>